<dbReference type="AlphaFoldDB" id="A0AA43S6H2"/>
<dbReference type="Proteomes" id="UP001161160">
    <property type="component" value="Unassembled WGS sequence"/>
</dbReference>
<comment type="caution">
    <text evidence="1">The sequence shown here is derived from an EMBL/GenBank/DDBJ whole genome shotgun (WGS) entry which is preliminary data.</text>
</comment>
<protein>
    <submittedName>
        <fullName evidence="1">Uncharacterized protein</fullName>
    </submittedName>
</protein>
<evidence type="ECO:0000313" key="2">
    <source>
        <dbReference type="Proteomes" id="UP001161160"/>
    </source>
</evidence>
<organism evidence="1 2">
    <name type="scientific">Polynucleobacter sphagniphilus</name>
    <dbReference type="NCBI Taxonomy" id="1743169"/>
    <lineage>
        <taxon>Bacteria</taxon>
        <taxon>Pseudomonadati</taxon>
        <taxon>Pseudomonadota</taxon>
        <taxon>Betaproteobacteria</taxon>
        <taxon>Burkholderiales</taxon>
        <taxon>Burkholderiaceae</taxon>
        <taxon>Polynucleobacter</taxon>
    </lineage>
</organism>
<gene>
    <name evidence="1" type="ORF">M2127_002057</name>
</gene>
<proteinExistence type="predicted"/>
<keyword evidence="2" id="KW-1185">Reference proteome</keyword>
<evidence type="ECO:0000313" key="1">
    <source>
        <dbReference type="EMBL" id="MDH6504728.1"/>
    </source>
</evidence>
<reference evidence="1" key="1">
    <citation type="submission" date="2023-04" db="EMBL/GenBank/DDBJ databases">
        <title>Genome Encyclopedia of Bacteria and Archaea VI: Functional Genomics of Type Strains.</title>
        <authorList>
            <person name="Whitman W."/>
        </authorList>
    </citation>
    <scope>NUCLEOTIDE SEQUENCE</scope>
    <source>
        <strain evidence="1">Enz.4-51</strain>
    </source>
</reference>
<sequence length="64" mass="7284">MSAQIVHQSMSQVFLCKSPNQTLFKLIICYCCSSLFSTFDLCLKNLKVENAHMLILNESVLIDK</sequence>
<dbReference type="EMBL" id="JARXYA010000012">
    <property type="protein sequence ID" value="MDH6504728.1"/>
    <property type="molecule type" value="Genomic_DNA"/>
</dbReference>
<accession>A0AA43S6H2</accession>
<name>A0AA43S6H2_9BURK</name>